<evidence type="ECO:0000256" key="2">
    <source>
        <dbReference type="ARBA" id="ARBA00005180"/>
    </source>
</evidence>
<comment type="similarity">
    <text evidence="3">Belongs to the UPRTase family.</text>
</comment>
<reference evidence="12" key="1">
    <citation type="submission" date="2020-05" db="EMBL/GenBank/DDBJ databases">
        <authorList>
            <person name="Chiriac C."/>
            <person name="Salcher M."/>
            <person name="Ghai R."/>
            <person name="Kavagutti S V."/>
        </authorList>
    </citation>
    <scope>NUCLEOTIDE SEQUENCE</scope>
</reference>
<keyword evidence="6" id="KW-0328">Glycosyltransferase</keyword>
<sequence length="245" mass="26396">MRDLDLNLPQISGVDGARIVVHWLKPYRSAKMVGMPVTVTIVDHPIAAEALTHLRDQNSSNQVFRAEMRRLSLIVIAEATRSVPTRKVRVTTPLCETDGIEIAQRPVLVPILRAGLGMLPAAMELLPDADIAVVGVQRDEVTHEPSEYVAKLPARLDGRHCIVLDPMLATGGSLEHGCKILAARGAPQPLTIACVLAAPEGIAYLEKSGMNLHIVTASVDERLNEHAFIVPGLGDAGDRQFGPPN</sequence>
<dbReference type="InterPro" id="IPR000836">
    <property type="entry name" value="PRTase_dom"/>
</dbReference>
<dbReference type="InterPro" id="IPR005765">
    <property type="entry name" value="UPRT"/>
</dbReference>
<name>A0A6J7FF54_9ZZZZ</name>
<dbReference type="AlphaFoldDB" id="A0A6J7FF54"/>
<evidence type="ECO:0000259" key="11">
    <source>
        <dbReference type="Pfam" id="PF14681"/>
    </source>
</evidence>
<keyword evidence="5" id="KW-0021">Allosteric enzyme</keyword>
<evidence type="ECO:0000256" key="6">
    <source>
        <dbReference type="ARBA" id="ARBA00022676"/>
    </source>
</evidence>
<dbReference type="InterPro" id="IPR050054">
    <property type="entry name" value="UPRTase/APRTase"/>
</dbReference>
<dbReference type="CDD" id="cd06223">
    <property type="entry name" value="PRTases_typeI"/>
    <property type="match status" value="1"/>
</dbReference>
<evidence type="ECO:0000256" key="4">
    <source>
        <dbReference type="ARBA" id="ARBA00011894"/>
    </source>
</evidence>
<evidence type="ECO:0000256" key="7">
    <source>
        <dbReference type="ARBA" id="ARBA00022679"/>
    </source>
</evidence>
<dbReference type="EC" id="2.4.2.9" evidence="4"/>
<organism evidence="12">
    <name type="scientific">freshwater metagenome</name>
    <dbReference type="NCBI Taxonomy" id="449393"/>
    <lineage>
        <taxon>unclassified sequences</taxon>
        <taxon>metagenomes</taxon>
        <taxon>ecological metagenomes</taxon>
    </lineage>
</organism>
<dbReference type="PANTHER" id="PTHR32315:SF4">
    <property type="entry name" value="URACIL PHOSPHORIBOSYLTRANSFERASE, CHLOROPLASTIC"/>
    <property type="match status" value="1"/>
</dbReference>
<gene>
    <name evidence="12" type="ORF">UFOPK3573_00289</name>
</gene>
<evidence type="ECO:0000256" key="5">
    <source>
        <dbReference type="ARBA" id="ARBA00022533"/>
    </source>
</evidence>
<keyword evidence="8" id="KW-0547">Nucleotide-binding</keyword>
<accession>A0A6J7FF54</accession>
<evidence type="ECO:0000256" key="1">
    <source>
        <dbReference type="ARBA" id="ARBA00001946"/>
    </source>
</evidence>
<dbReference type="GO" id="GO:0004845">
    <property type="term" value="F:uracil phosphoribosyltransferase activity"/>
    <property type="evidence" value="ECO:0007669"/>
    <property type="project" value="UniProtKB-EC"/>
</dbReference>
<evidence type="ECO:0000256" key="9">
    <source>
        <dbReference type="ARBA" id="ARBA00023134"/>
    </source>
</evidence>
<dbReference type="Gene3D" id="3.40.50.2020">
    <property type="match status" value="1"/>
</dbReference>
<feature type="domain" description="Phosphoribosyltransferase" evidence="11">
    <location>
        <begin position="42"/>
        <end position="242"/>
    </location>
</feature>
<keyword evidence="9" id="KW-0342">GTP-binding</keyword>
<dbReference type="SUPFAM" id="SSF53271">
    <property type="entry name" value="PRTase-like"/>
    <property type="match status" value="1"/>
</dbReference>
<keyword evidence="7" id="KW-0808">Transferase</keyword>
<dbReference type="Pfam" id="PF14681">
    <property type="entry name" value="UPRTase"/>
    <property type="match status" value="1"/>
</dbReference>
<evidence type="ECO:0000256" key="3">
    <source>
        <dbReference type="ARBA" id="ARBA00009516"/>
    </source>
</evidence>
<dbReference type="NCBIfam" id="TIGR01091">
    <property type="entry name" value="upp"/>
    <property type="match status" value="1"/>
</dbReference>
<dbReference type="GO" id="GO:0006223">
    <property type="term" value="P:uracil salvage"/>
    <property type="evidence" value="ECO:0007669"/>
    <property type="project" value="InterPro"/>
</dbReference>
<evidence type="ECO:0000256" key="8">
    <source>
        <dbReference type="ARBA" id="ARBA00022741"/>
    </source>
</evidence>
<comment type="pathway">
    <text evidence="2">Pyrimidine metabolism; UMP biosynthesis via salvage pathway; UMP from uracil: step 1/1.</text>
</comment>
<comment type="cofactor">
    <cofactor evidence="1">
        <name>Mg(2+)</name>
        <dbReference type="ChEBI" id="CHEBI:18420"/>
    </cofactor>
</comment>
<dbReference type="PANTHER" id="PTHR32315">
    <property type="entry name" value="ADENINE PHOSPHORIBOSYLTRANSFERASE"/>
    <property type="match status" value="1"/>
</dbReference>
<evidence type="ECO:0000313" key="12">
    <source>
        <dbReference type="EMBL" id="CAB4894077.1"/>
    </source>
</evidence>
<evidence type="ECO:0000256" key="10">
    <source>
        <dbReference type="ARBA" id="ARBA00031082"/>
    </source>
</evidence>
<protein>
    <recommendedName>
        <fullName evidence="4">uracil phosphoribosyltransferase</fullName>
        <ecNumber evidence="4">2.4.2.9</ecNumber>
    </recommendedName>
    <alternativeName>
        <fullName evidence="10">UMP pyrophosphorylase</fullName>
    </alternativeName>
</protein>
<dbReference type="GO" id="GO:0005525">
    <property type="term" value="F:GTP binding"/>
    <property type="evidence" value="ECO:0007669"/>
    <property type="project" value="UniProtKB-KW"/>
</dbReference>
<dbReference type="NCBIfam" id="NF001097">
    <property type="entry name" value="PRK00129.1"/>
    <property type="match status" value="1"/>
</dbReference>
<dbReference type="EMBL" id="CAFBMJ010000012">
    <property type="protein sequence ID" value="CAB4894077.1"/>
    <property type="molecule type" value="Genomic_DNA"/>
</dbReference>
<proteinExistence type="inferred from homology"/>
<dbReference type="GO" id="GO:0044206">
    <property type="term" value="P:UMP salvage"/>
    <property type="evidence" value="ECO:0007669"/>
    <property type="project" value="UniProtKB-UniPathway"/>
</dbReference>
<dbReference type="InterPro" id="IPR029057">
    <property type="entry name" value="PRTase-like"/>
</dbReference>
<dbReference type="UniPathway" id="UPA00574">
    <property type="reaction ID" value="UER00636"/>
</dbReference>